<sequence>PAAAARLSPSLPQTHPHTHTPLLRSPGKNRSRPHAPAESGSAEAWARPGHGGGEGEACVTENGARAKRGHKQDGGHAVCTVSPPFP</sequence>
<accession>G9L2H8</accession>
<dbReference type="AlphaFoldDB" id="G9L2H8"/>
<dbReference type="EMBL" id="JP022759">
    <property type="protein sequence ID" value="AES11357.1"/>
    <property type="molecule type" value="mRNA"/>
</dbReference>
<name>G9L2H8_MUSPF</name>
<reference evidence="2" key="1">
    <citation type="journal article" date="2013" name="J. Virol.">
        <title>Sequencing, annotation, and characterization of the influenza ferret infectome.</title>
        <authorList>
            <person name="Leon A.J."/>
            <person name="Banner D."/>
            <person name="Xu L."/>
            <person name="Ran L."/>
            <person name="Peng Z."/>
            <person name="Yi K."/>
            <person name="Chen C."/>
            <person name="Xu F."/>
            <person name="Huang J."/>
            <person name="Zhao Z."/>
            <person name="Lin Z."/>
            <person name="Huang S.H."/>
            <person name="Fang Y."/>
            <person name="Kelvin A.A."/>
            <person name="Ross T.M."/>
            <person name="Farooqui A."/>
            <person name="Kelvin D.J."/>
        </authorList>
    </citation>
    <scope>NUCLEOTIDE SEQUENCE</scope>
    <source>
        <tissue evidence="2">Lungs</tissue>
    </source>
</reference>
<feature type="non-terminal residue" evidence="2">
    <location>
        <position position="1"/>
    </location>
</feature>
<feature type="region of interest" description="Disordered" evidence="1">
    <location>
        <begin position="1"/>
        <end position="86"/>
    </location>
</feature>
<evidence type="ECO:0000256" key="1">
    <source>
        <dbReference type="SAM" id="MobiDB-lite"/>
    </source>
</evidence>
<feature type="non-terminal residue" evidence="2">
    <location>
        <position position="86"/>
    </location>
</feature>
<proteinExistence type="evidence at transcript level"/>
<evidence type="ECO:0000313" key="2">
    <source>
        <dbReference type="EMBL" id="AES11357.1"/>
    </source>
</evidence>
<organism evidence="2">
    <name type="scientific">Mustela putorius furo</name>
    <name type="common">European domestic ferret</name>
    <name type="synonym">Mustela furo</name>
    <dbReference type="NCBI Taxonomy" id="9669"/>
    <lineage>
        <taxon>Eukaryota</taxon>
        <taxon>Metazoa</taxon>
        <taxon>Chordata</taxon>
        <taxon>Craniata</taxon>
        <taxon>Vertebrata</taxon>
        <taxon>Euteleostomi</taxon>
        <taxon>Mammalia</taxon>
        <taxon>Eutheria</taxon>
        <taxon>Laurasiatheria</taxon>
        <taxon>Carnivora</taxon>
        <taxon>Caniformia</taxon>
        <taxon>Musteloidea</taxon>
        <taxon>Mustelidae</taxon>
        <taxon>Mustelinae</taxon>
        <taxon>Mustela</taxon>
    </lineage>
</organism>
<protein>
    <submittedName>
        <fullName evidence="2">Uncharacterized protein</fullName>
    </submittedName>
</protein>